<dbReference type="EMBL" id="BAWO01000097">
    <property type="protein sequence ID" value="GAJ41777.1"/>
    <property type="molecule type" value="Genomic_DNA"/>
</dbReference>
<keyword evidence="1" id="KW-1133">Transmembrane helix</keyword>
<protein>
    <submittedName>
        <fullName evidence="2">Uncharacterized protein</fullName>
    </submittedName>
</protein>
<sequence>MKTGSILGTFVLVALIFLYEWPRIHQTQKKEKVAFVALLSLGTILAMVLIWNPDLPGPTQMIDYIYKPFGRMLEK</sequence>
<keyword evidence="1" id="KW-0472">Membrane</keyword>
<dbReference type="AlphaFoldDB" id="A0A023DKJ2"/>
<keyword evidence="3" id="KW-1185">Reference proteome</keyword>
<proteinExistence type="predicted"/>
<evidence type="ECO:0000313" key="2">
    <source>
        <dbReference type="EMBL" id="GAJ41777.1"/>
    </source>
</evidence>
<name>A0A023DKJ2_9BACL</name>
<evidence type="ECO:0000313" key="3">
    <source>
        <dbReference type="Proteomes" id="UP000023561"/>
    </source>
</evidence>
<comment type="caution">
    <text evidence="2">The sequence shown here is derived from an EMBL/GenBank/DDBJ whole genome shotgun (WGS) entry which is preliminary data.</text>
</comment>
<dbReference type="RefSeq" id="WP_042412302.1">
    <property type="nucleotide sequence ID" value="NZ_BAWO01000097.1"/>
</dbReference>
<accession>A0A023DKJ2</accession>
<dbReference type="OrthoDB" id="2970258at2"/>
<reference evidence="2 3" key="1">
    <citation type="submission" date="2014-04" db="EMBL/GenBank/DDBJ databases">
        <title>Whole genome shotgun sequence of Geobacillus caldoxylosilyticus NBRC 107762.</title>
        <authorList>
            <person name="Hosoyama A."/>
            <person name="Hosoyama Y."/>
            <person name="Katano-Makiyama Y."/>
            <person name="Tsuchikane K."/>
            <person name="Ohji S."/>
            <person name="Ichikawa N."/>
            <person name="Yamazoe A."/>
            <person name="Fujita N."/>
        </authorList>
    </citation>
    <scope>NUCLEOTIDE SEQUENCE [LARGE SCALE GENOMIC DNA]</scope>
    <source>
        <strain evidence="2 3">NBRC 107762</strain>
    </source>
</reference>
<organism evidence="2 3">
    <name type="scientific">Parageobacillus caldoxylosilyticus NBRC 107762</name>
    <dbReference type="NCBI Taxonomy" id="1220594"/>
    <lineage>
        <taxon>Bacteria</taxon>
        <taxon>Bacillati</taxon>
        <taxon>Bacillota</taxon>
        <taxon>Bacilli</taxon>
        <taxon>Bacillales</taxon>
        <taxon>Anoxybacillaceae</taxon>
        <taxon>Saccharococcus</taxon>
    </lineage>
</organism>
<evidence type="ECO:0000256" key="1">
    <source>
        <dbReference type="SAM" id="Phobius"/>
    </source>
</evidence>
<feature type="transmembrane region" description="Helical" evidence="1">
    <location>
        <begin position="6"/>
        <end position="21"/>
    </location>
</feature>
<keyword evidence="1" id="KW-0812">Transmembrane</keyword>
<dbReference type="GeneID" id="301194238"/>
<feature type="transmembrane region" description="Helical" evidence="1">
    <location>
        <begin position="33"/>
        <end position="51"/>
    </location>
</feature>
<gene>
    <name evidence="2" type="ORF">GCA01S_097_00010</name>
</gene>
<dbReference type="Proteomes" id="UP000023561">
    <property type="component" value="Unassembled WGS sequence"/>
</dbReference>